<organism evidence="4">
    <name type="scientific">Camponotus floridanus</name>
    <name type="common">Florida carpenter ant</name>
    <dbReference type="NCBI Taxonomy" id="104421"/>
    <lineage>
        <taxon>Eukaryota</taxon>
        <taxon>Metazoa</taxon>
        <taxon>Ecdysozoa</taxon>
        <taxon>Arthropoda</taxon>
        <taxon>Hexapoda</taxon>
        <taxon>Insecta</taxon>
        <taxon>Pterygota</taxon>
        <taxon>Neoptera</taxon>
        <taxon>Endopterygota</taxon>
        <taxon>Hymenoptera</taxon>
        <taxon>Apocrita</taxon>
        <taxon>Aculeata</taxon>
        <taxon>Formicoidea</taxon>
        <taxon>Formicidae</taxon>
        <taxon>Formicinae</taxon>
        <taxon>Camponotus</taxon>
    </lineage>
</organism>
<dbReference type="InParanoid" id="E1ZYH2"/>
<dbReference type="Pfam" id="PF01585">
    <property type="entry name" value="G-patch"/>
    <property type="match status" value="1"/>
</dbReference>
<evidence type="ECO:0000313" key="4">
    <source>
        <dbReference type="Proteomes" id="UP000000311"/>
    </source>
</evidence>
<evidence type="ECO:0000313" key="3">
    <source>
        <dbReference type="EMBL" id="EFN73769.1"/>
    </source>
</evidence>
<dbReference type="PANTHER" id="PTHR20923">
    <property type="entry name" value="BAT4 PROTEIN-RELATED"/>
    <property type="match status" value="1"/>
</dbReference>
<accession>E1ZYH2</accession>
<dbReference type="EMBL" id="GL435215">
    <property type="protein sequence ID" value="EFN73769.1"/>
    <property type="molecule type" value="Genomic_DNA"/>
</dbReference>
<keyword evidence="4" id="KW-1185">Reference proteome</keyword>
<evidence type="ECO:0000256" key="1">
    <source>
        <dbReference type="SAM" id="MobiDB-lite"/>
    </source>
</evidence>
<evidence type="ECO:0000259" key="2">
    <source>
        <dbReference type="PROSITE" id="PS50174"/>
    </source>
</evidence>
<dbReference type="InterPro" id="IPR000467">
    <property type="entry name" value="G_patch_dom"/>
</dbReference>
<dbReference type="AlphaFoldDB" id="E1ZYH2"/>
<feature type="non-terminal residue" evidence="3">
    <location>
        <position position="1"/>
    </location>
</feature>
<reference evidence="3 4" key="1">
    <citation type="journal article" date="2010" name="Science">
        <title>Genomic comparison of the ants Camponotus floridanus and Harpegnathos saltator.</title>
        <authorList>
            <person name="Bonasio R."/>
            <person name="Zhang G."/>
            <person name="Ye C."/>
            <person name="Mutti N.S."/>
            <person name="Fang X."/>
            <person name="Qin N."/>
            <person name="Donahue G."/>
            <person name="Yang P."/>
            <person name="Li Q."/>
            <person name="Li C."/>
            <person name="Zhang P."/>
            <person name="Huang Z."/>
            <person name="Berger S.L."/>
            <person name="Reinberg D."/>
            <person name="Wang J."/>
            <person name="Liebig J."/>
        </authorList>
    </citation>
    <scope>NUCLEOTIDE SEQUENCE [LARGE SCALE GENOMIC DNA]</scope>
    <source>
        <strain evidence="4">C129</strain>
    </source>
</reference>
<proteinExistence type="predicted"/>
<dbReference type="GO" id="GO:0003676">
    <property type="term" value="F:nucleic acid binding"/>
    <property type="evidence" value="ECO:0007669"/>
    <property type="project" value="InterPro"/>
</dbReference>
<dbReference type="PROSITE" id="PS50174">
    <property type="entry name" value="G_PATCH"/>
    <property type="match status" value="1"/>
</dbReference>
<dbReference type="SMART" id="SM00443">
    <property type="entry name" value="G_patch"/>
    <property type="match status" value="1"/>
</dbReference>
<name>E1ZYH2_CAMFO</name>
<protein>
    <recommendedName>
        <fullName evidence="2">G-patch domain-containing protein</fullName>
    </recommendedName>
</protein>
<dbReference type="InterPro" id="IPR039146">
    <property type="entry name" value="GPANK1"/>
</dbReference>
<gene>
    <name evidence="3" type="ORF">EAG_02554</name>
</gene>
<dbReference type="PANTHER" id="PTHR20923:SF1">
    <property type="entry name" value="G PATCH DOMAIN AND ANKYRIN REPEAT-CONTAINING PROTEIN 1"/>
    <property type="match status" value="1"/>
</dbReference>
<feature type="non-terminal residue" evidence="3">
    <location>
        <position position="37"/>
    </location>
</feature>
<dbReference type="Proteomes" id="UP000000311">
    <property type="component" value="Unassembled WGS sequence"/>
</dbReference>
<feature type="domain" description="G-patch" evidence="2">
    <location>
        <begin position="1"/>
        <end position="37"/>
    </location>
</feature>
<sequence>NMMKKMGYKPGKGLGKNDQGRVEPVETVIQRGRKGLG</sequence>
<feature type="region of interest" description="Disordered" evidence="1">
    <location>
        <begin position="1"/>
        <end position="37"/>
    </location>
</feature>
<feature type="compositionally biased region" description="Low complexity" evidence="1">
    <location>
        <begin position="1"/>
        <end position="11"/>
    </location>
</feature>